<dbReference type="EMBL" id="JACEFF010000871">
    <property type="protein sequence ID" value="KAH9629286.1"/>
    <property type="molecule type" value="Genomic_DNA"/>
</dbReference>
<dbReference type="Proteomes" id="UP000814243">
    <property type="component" value="Unassembled WGS sequence"/>
</dbReference>
<comment type="caution">
    <text evidence="1">The sequence shown here is derived from an EMBL/GenBank/DDBJ whole genome shotgun (WGS) entry which is preliminary data.</text>
</comment>
<evidence type="ECO:0000313" key="2">
    <source>
        <dbReference type="Proteomes" id="UP000814243"/>
    </source>
</evidence>
<gene>
    <name evidence="1" type="ORF">HF086_008368</name>
</gene>
<protein>
    <submittedName>
        <fullName evidence="1">Uncharacterized protein</fullName>
    </submittedName>
</protein>
<reference evidence="1" key="1">
    <citation type="journal article" date="2021" name="G3 (Bethesda)">
        <title>Genome and transcriptome analysis of the beet armyworm Spodoptera exigua reveals targets for pest control. .</title>
        <authorList>
            <person name="Simon S."/>
            <person name="Breeschoten T."/>
            <person name="Jansen H.J."/>
            <person name="Dirks R.P."/>
            <person name="Schranz M.E."/>
            <person name="Ros V.I.D."/>
        </authorList>
    </citation>
    <scope>NUCLEOTIDE SEQUENCE</scope>
    <source>
        <strain evidence="1">TB_SE_WUR_2020</strain>
    </source>
</reference>
<accession>A0A922M3W0</accession>
<proteinExistence type="predicted"/>
<name>A0A922M3W0_SPOEX</name>
<sequence>MYFKYFNYCTYVVYTRMASIAPSDSESNVSGFIRYSDKDVKYLYTSIIQSMESINQDISVVETNLKNLVQQAGPLEGQLSALLQSLPKPNLNLPMEMD</sequence>
<evidence type="ECO:0000313" key="1">
    <source>
        <dbReference type="EMBL" id="KAH9629286.1"/>
    </source>
</evidence>
<organism evidence="1 2">
    <name type="scientific">Spodoptera exigua</name>
    <name type="common">Beet armyworm</name>
    <name type="synonym">Noctua fulgens</name>
    <dbReference type="NCBI Taxonomy" id="7107"/>
    <lineage>
        <taxon>Eukaryota</taxon>
        <taxon>Metazoa</taxon>
        <taxon>Ecdysozoa</taxon>
        <taxon>Arthropoda</taxon>
        <taxon>Hexapoda</taxon>
        <taxon>Insecta</taxon>
        <taxon>Pterygota</taxon>
        <taxon>Neoptera</taxon>
        <taxon>Endopterygota</taxon>
        <taxon>Lepidoptera</taxon>
        <taxon>Glossata</taxon>
        <taxon>Ditrysia</taxon>
        <taxon>Noctuoidea</taxon>
        <taxon>Noctuidae</taxon>
        <taxon>Amphipyrinae</taxon>
        <taxon>Spodoptera</taxon>
    </lineage>
</organism>
<dbReference type="AlphaFoldDB" id="A0A922M3W0"/>